<accession>A0A931YD22</accession>
<dbReference type="InterPro" id="IPR045853">
    <property type="entry name" value="Pep_chain_release_fac_I_sf"/>
</dbReference>
<dbReference type="InterPro" id="IPR000352">
    <property type="entry name" value="Pep_chain_release_fac_I"/>
</dbReference>
<evidence type="ECO:0000256" key="4">
    <source>
        <dbReference type="SAM" id="MobiDB-lite"/>
    </source>
</evidence>
<feature type="compositionally biased region" description="Basic and acidic residues" evidence="4">
    <location>
        <begin position="189"/>
        <end position="204"/>
    </location>
</feature>
<keyword evidence="2" id="KW-0488">Methylation</keyword>
<dbReference type="GO" id="GO:0003747">
    <property type="term" value="F:translation release factor activity"/>
    <property type="evidence" value="ECO:0007669"/>
    <property type="project" value="InterPro"/>
</dbReference>
<dbReference type="Gene3D" id="3.30.70.1660">
    <property type="match status" value="1"/>
</dbReference>
<dbReference type="Proteomes" id="UP000786662">
    <property type="component" value="Unassembled WGS sequence"/>
</dbReference>
<dbReference type="Proteomes" id="UP000709672">
    <property type="component" value="Unassembled WGS sequence"/>
</dbReference>
<dbReference type="SMART" id="SM00937">
    <property type="entry name" value="PCRF"/>
    <property type="match status" value="1"/>
</dbReference>
<evidence type="ECO:0000256" key="2">
    <source>
        <dbReference type="ARBA" id="ARBA00022481"/>
    </source>
</evidence>
<evidence type="ECO:0000256" key="1">
    <source>
        <dbReference type="ARBA" id="ARBA00010835"/>
    </source>
</evidence>
<dbReference type="Gene3D" id="3.30.160.20">
    <property type="match status" value="1"/>
</dbReference>
<name>A0A931YD22_9BACT</name>
<dbReference type="AlphaFoldDB" id="A0A931YD22"/>
<keyword evidence="3" id="KW-0648">Protein biosynthesis</keyword>
<dbReference type="InterPro" id="IPR005139">
    <property type="entry name" value="PCRF"/>
</dbReference>
<dbReference type="PANTHER" id="PTHR43804">
    <property type="entry name" value="LD18447P"/>
    <property type="match status" value="1"/>
</dbReference>
<dbReference type="FunFam" id="3.30.160.20:FF:000004">
    <property type="entry name" value="Peptide chain release factor 1"/>
    <property type="match status" value="1"/>
</dbReference>
<proteinExistence type="inferred from homology"/>
<comment type="similarity">
    <text evidence="1">Belongs to the prokaryotic/mitochondrial release factor family.</text>
</comment>
<dbReference type="Pfam" id="PF00472">
    <property type="entry name" value="RF-1"/>
    <property type="match status" value="1"/>
</dbReference>
<comment type="caution">
    <text evidence="7">The sequence shown here is derived from an EMBL/GenBank/DDBJ whole genome shotgun (WGS) entry which is preliminary data.</text>
</comment>
<evidence type="ECO:0000259" key="5">
    <source>
        <dbReference type="PROSITE" id="PS00745"/>
    </source>
</evidence>
<evidence type="ECO:0000313" key="8">
    <source>
        <dbReference type="Proteomes" id="UP000709672"/>
    </source>
</evidence>
<dbReference type="PROSITE" id="PS00745">
    <property type="entry name" value="RF_PROK_I"/>
    <property type="match status" value="1"/>
</dbReference>
<organism evidence="7 8">
    <name type="scientific">Candidatus Sungiibacteriota bacterium</name>
    <dbReference type="NCBI Taxonomy" id="2750080"/>
    <lineage>
        <taxon>Bacteria</taxon>
        <taxon>Candidatus Sungiibacteriota</taxon>
    </lineage>
</organism>
<feature type="region of interest" description="Disordered" evidence="4">
    <location>
        <begin position="182"/>
        <end position="204"/>
    </location>
</feature>
<dbReference type="GO" id="GO:0005737">
    <property type="term" value="C:cytoplasm"/>
    <property type="evidence" value="ECO:0007669"/>
    <property type="project" value="UniProtKB-ARBA"/>
</dbReference>
<sequence>MSLVTQMDAVIIEIRPGAGGDEAALFAGELFKMYKNYALKNSLGVTVLDYSSTGLGGLKEISFEISGANAYSVYKYEGGVHRVQRVPKTEKSGRVHTSTVSVAVLKKATEKDVAINPGDLRIEFFRSSGPGGQNVNKRETAVRIIHLPTGTVVTAQTERGQEANKQSAMSILRSKILENMENQASQKMQSERRTQIGSADRSEKIRTYNFPQDRITDHRIKKSWGRIDKILDGDMEPIVKAFGKTGNNN</sequence>
<dbReference type="InterPro" id="IPR050057">
    <property type="entry name" value="Prokaryotic/Mito_RF"/>
</dbReference>
<evidence type="ECO:0000256" key="3">
    <source>
        <dbReference type="ARBA" id="ARBA00022917"/>
    </source>
</evidence>
<dbReference type="Pfam" id="PF03462">
    <property type="entry name" value="PCRF"/>
    <property type="match status" value="1"/>
</dbReference>
<evidence type="ECO:0000313" key="6">
    <source>
        <dbReference type="EMBL" id="MBI2052405.1"/>
    </source>
</evidence>
<reference evidence="7" key="1">
    <citation type="submission" date="2020-07" db="EMBL/GenBank/DDBJ databases">
        <title>Huge and variable diversity of episymbiotic CPR bacteria and DPANN archaea in groundwater ecosystems.</title>
        <authorList>
            <person name="He C.Y."/>
            <person name="Keren R."/>
            <person name="Whittaker M."/>
            <person name="Farag I.F."/>
            <person name="Doudna J."/>
            <person name="Cate J.H.D."/>
            <person name="Banfield J.F."/>
        </authorList>
    </citation>
    <scope>NUCLEOTIDE SEQUENCE</scope>
    <source>
        <strain evidence="6">NC_groundwater_191_Ag_S-0.1um_45_8</strain>
        <strain evidence="7">NC_groundwater_418_Ag_B-0.1um_45_10</strain>
    </source>
</reference>
<dbReference type="EMBL" id="JACOYY010000057">
    <property type="protein sequence ID" value="MBI2052405.1"/>
    <property type="molecule type" value="Genomic_DNA"/>
</dbReference>
<dbReference type="SUPFAM" id="SSF75620">
    <property type="entry name" value="Release factor"/>
    <property type="match status" value="1"/>
</dbReference>
<dbReference type="PANTHER" id="PTHR43804:SF7">
    <property type="entry name" value="LD18447P"/>
    <property type="match status" value="1"/>
</dbReference>
<dbReference type="EMBL" id="JACPHQ010000004">
    <property type="protein sequence ID" value="MBI2465688.1"/>
    <property type="molecule type" value="Genomic_DNA"/>
</dbReference>
<protein>
    <submittedName>
        <fullName evidence="7">PCRF domain-containing protein</fullName>
    </submittedName>
</protein>
<evidence type="ECO:0000313" key="7">
    <source>
        <dbReference type="EMBL" id="MBI2465688.1"/>
    </source>
</evidence>
<feature type="domain" description="Prokaryotic-type class I peptide chain release factors" evidence="5">
    <location>
        <begin position="126"/>
        <end position="142"/>
    </location>
</feature>
<gene>
    <name evidence="6" type="ORF">HYT38_01860</name>
    <name evidence="7" type="ORF">HYV66_00420</name>
</gene>